<keyword evidence="9 10" id="KW-0413">Isomerase</keyword>
<evidence type="ECO:0000256" key="10">
    <source>
        <dbReference type="HAMAP-Rule" id="MF_00952"/>
    </source>
</evidence>
<evidence type="ECO:0000259" key="12">
    <source>
        <dbReference type="PROSITE" id="PS50880"/>
    </source>
</evidence>
<dbReference type="Proteomes" id="UP000584867">
    <property type="component" value="Unassembled WGS sequence"/>
</dbReference>
<feature type="site" description="Interaction with DNA" evidence="10">
    <location>
        <position position="147"/>
    </location>
</feature>
<dbReference type="InterPro" id="IPR013825">
    <property type="entry name" value="Topo_IA_cen_sub2"/>
</dbReference>
<dbReference type="InterPro" id="IPR013824">
    <property type="entry name" value="Topo_IA_cen_sub1"/>
</dbReference>
<dbReference type="Pfam" id="PF01396">
    <property type="entry name" value="Zn_ribbon_Top1"/>
    <property type="match status" value="5"/>
</dbReference>
<evidence type="ECO:0000256" key="6">
    <source>
        <dbReference type="ARBA" id="ARBA00022842"/>
    </source>
</evidence>
<feature type="compositionally biased region" description="Basic and acidic residues" evidence="11">
    <location>
        <begin position="482"/>
        <end position="505"/>
    </location>
</feature>
<feature type="site" description="Interaction with DNA" evidence="10">
    <location>
        <position position="33"/>
    </location>
</feature>
<dbReference type="Gene3D" id="1.10.290.10">
    <property type="entry name" value="Topoisomerase I, domain 4"/>
    <property type="match status" value="1"/>
</dbReference>
<dbReference type="InterPro" id="IPR013826">
    <property type="entry name" value="Topo_IA_cen_sub3"/>
</dbReference>
<keyword evidence="3" id="KW-0479">Metal-binding</keyword>
<dbReference type="PROSITE" id="PS00396">
    <property type="entry name" value="TOPO_IA_1"/>
    <property type="match status" value="1"/>
</dbReference>
<dbReference type="GO" id="GO:0003677">
    <property type="term" value="F:DNA binding"/>
    <property type="evidence" value="ECO:0007669"/>
    <property type="project" value="UniProtKB-KW"/>
</dbReference>
<evidence type="ECO:0000256" key="9">
    <source>
        <dbReference type="ARBA" id="ARBA00023235"/>
    </source>
</evidence>
<dbReference type="SMART" id="SM00436">
    <property type="entry name" value="TOP1Bc"/>
    <property type="match status" value="1"/>
</dbReference>
<feature type="region of interest" description="Disordered" evidence="11">
    <location>
        <begin position="470"/>
        <end position="505"/>
    </location>
</feature>
<evidence type="ECO:0000313" key="14">
    <source>
        <dbReference type="EMBL" id="MBB5064691.1"/>
    </source>
</evidence>
<dbReference type="PROSITE" id="PS52039">
    <property type="entry name" value="TOPO_IA_2"/>
    <property type="match status" value="1"/>
</dbReference>
<dbReference type="GO" id="GO:0008270">
    <property type="term" value="F:zinc ion binding"/>
    <property type="evidence" value="ECO:0007669"/>
    <property type="project" value="UniProtKB-KW"/>
</dbReference>
<dbReference type="InterPro" id="IPR005733">
    <property type="entry name" value="TopoI_bac-type"/>
</dbReference>
<comment type="function">
    <text evidence="10">Releases the supercoiling and torsional tension of DNA, which is introduced during the DNA replication and transcription, by transiently cleaving and rejoining one strand of the DNA duplex. Introduces a single-strand break via transesterification at a target site in duplex DNA. The scissile phosphodiester is attacked by the catalytic tyrosine of the enzyme, resulting in the formation of a DNA-(5'-phosphotyrosyl)-enzyme intermediate and the expulsion of a 3'-OH DNA strand. The free DNA strand then undergoes passage around the unbroken strand, thus removing DNA supercoils. Finally, in the religation step, the DNA 3'-OH attacks the covalent intermediate to expel the active-site tyrosine and restore the DNA phosphodiester backbone.</text>
</comment>
<evidence type="ECO:0000256" key="3">
    <source>
        <dbReference type="ARBA" id="ARBA00022723"/>
    </source>
</evidence>
<feature type="site" description="Interaction with DNA" evidence="10">
    <location>
        <position position="159"/>
    </location>
</feature>
<keyword evidence="4" id="KW-0863">Zinc-finger</keyword>
<reference evidence="14 15" key="1">
    <citation type="submission" date="2020-08" db="EMBL/GenBank/DDBJ databases">
        <title>Genomic Encyclopedia of Type Strains, Phase IV (KMG-V): Genome sequencing to study the core and pangenomes of soil and plant-associated prokaryotes.</title>
        <authorList>
            <person name="Whitman W."/>
        </authorList>
    </citation>
    <scope>NUCLEOTIDE SEQUENCE [LARGE SCALE GENOMIC DNA]</scope>
    <source>
        <strain evidence="14 15">X5P3</strain>
    </source>
</reference>
<organism evidence="14 15">
    <name type="scientific">Granulicella mallensis</name>
    <dbReference type="NCBI Taxonomy" id="940614"/>
    <lineage>
        <taxon>Bacteria</taxon>
        <taxon>Pseudomonadati</taxon>
        <taxon>Acidobacteriota</taxon>
        <taxon>Terriglobia</taxon>
        <taxon>Terriglobales</taxon>
        <taxon>Acidobacteriaceae</taxon>
        <taxon>Granulicella</taxon>
    </lineage>
</organism>
<evidence type="ECO:0000256" key="4">
    <source>
        <dbReference type="ARBA" id="ARBA00022771"/>
    </source>
</evidence>
<dbReference type="GO" id="GO:0005694">
    <property type="term" value="C:chromosome"/>
    <property type="evidence" value="ECO:0007669"/>
    <property type="project" value="InterPro"/>
</dbReference>
<comment type="similarity">
    <text evidence="2 10">Belongs to the type IA topoisomerase family.</text>
</comment>
<feature type="site" description="Interaction with DNA" evidence="10">
    <location>
        <position position="554"/>
    </location>
</feature>
<dbReference type="Gene3D" id="1.10.460.10">
    <property type="entry name" value="Topoisomerase I, domain 2"/>
    <property type="match status" value="1"/>
</dbReference>
<feature type="compositionally biased region" description="Basic and acidic residues" evidence="11">
    <location>
        <begin position="950"/>
        <end position="977"/>
    </location>
</feature>
<dbReference type="Pfam" id="PF01131">
    <property type="entry name" value="Topoisom_bac"/>
    <property type="match status" value="2"/>
</dbReference>
<evidence type="ECO:0000256" key="8">
    <source>
        <dbReference type="ARBA" id="ARBA00023125"/>
    </source>
</evidence>
<feature type="site" description="Interaction with DNA" evidence="10">
    <location>
        <position position="144"/>
    </location>
</feature>
<dbReference type="EMBL" id="JACHIO010000012">
    <property type="protein sequence ID" value="MBB5064691.1"/>
    <property type="molecule type" value="Genomic_DNA"/>
</dbReference>
<keyword evidence="8 10" id="KW-0238">DNA-binding</keyword>
<dbReference type="InterPro" id="IPR034149">
    <property type="entry name" value="TOPRIM_TopoI"/>
</dbReference>
<evidence type="ECO:0000256" key="2">
    <source>
        <dbReference type="ARBA" id="ARBA00009446"/>
    </source>
</evidence>
<proteinExistence type="inferred from homology"/>
<dbReference type="HAMAP" id="MF_00952">
    <property type="entry name" value="Topoisom_1_prok"/>
    <property type="match status" value="1"/>
</dbReference>
<dbReference type="InterPro" id="IPR028612">
    <property type="entry name" value="Topoisom_1_IA"/>
</dbReference>
<feature type="site" description="Interaction with DNA" evidence="10">
    <location>
        <position position="143"/>
    </location>
</feature>
<dbReference type="SMART" id="SM00437">
    <property type="entry name" value="TOP1Ac"/>
    <property type="match status" value="1"/>
</dbReference>
<gene>
    <name evidence="10" type="primary">topA</name>
    <name evidence="14" type="ORF">HDF15_003051</name>
</gene>
<dbReference type="PROSITE" id="PS50880">
    <property type="entry name" value="TOPRIM"/>
    <property type="match status" value="1"/>
</dbReference>
<dbReference type="GO" id="GO:0003917">
    <property type="term" value="F:DNA topoisomerase type I (single strand cut, ATP-independent) activity"/>
    <property type="evidence" value="ECO:0007669"/>
    <property type="project" value="UniProtKB-UniRule"/>
</dbReference>
<feature type="site" description="Interaction with DNA" evidence="10">
    <location>
        <position position="323"/>
    </location>
</feature>
<dbReference type="InterPro" id="IPR023405">
    <property type="entry name" value="Topo_IA_core_domain"/>
</dbReference>
<dbReference type="PRINTS" id="PR00417">
    <property type="entry name" value="PRTPISMRASEI"/>
</dbReference>
<dbReference type="Gene3D" id="2.70.20.10">
    <property type="entry name" value="Topoisomerase I, domain 3"/>
    <property type="match status" value="1"/>
</dbReference>
<comment type="subunit">
    <text evidence="10">Monomer.</text>
</comment>
<evidence type="ECO:0000256" key="11">
    <source>
        <dbReference type="SAM" id="MobiDB-lite"/>
    </source>
</evidence>
<dbReference type="InterPro" id="IPR013498">
    <property type="entry name" value="Topo_IA_Znf"/>
</dbReference>
<dbReference type="InterPro" id="IPR000380">
    <property type="entry name" value="Topo_IA"/>
</dbReference>
<feature type="site" description="Interaction with DNA" evidence="10">
    <location>
        <position position="152"/>
    </location>
</feature>
<dbReference type="SUPFAM" id="SSF56712">
    <property type="entry name" value="Prokaryotic type I DNA topoisomerase"/>
    <property type="match status" value="1"/>
</dbReference>
<dbReference type="Gene3D" id="3.30.65.10">
    <property type="entry name" value="Bacterial Topoisomerase I, domain 1"/>
    <property type="match status" value="4"/>
</dbReference>
<evidence type="ECO:0000256" key="1">
    <source>
        <dbReference type="ARBA" id="ARBA00000213"/>
    </source>
</evidence>
<keyword evidence="5" id="KW-0862">Zinc</keyword>
<dbReference type="SMART" id="SM00493">
    <property type="entry name" value="TOPRIM"/>
    <property type="match status" value="1"/>
</dbReference>
<feature type="region of interest" description="Disordered" evidence="11">
    <location>
        <begin position="930"/>
        <end position="983"/>
    </location>
</feature>
<dbReference type="EC" id="5.6.2.1" evidence="10"/>
<dbReference type="CDD" id="cd03363">
    <property type="entry name" value="TOPRIM_TopoIA_TopoI"/>
    <property type="match status" value="1"/>
</dbReference>
<dbReference type="InterPro" id="IPR003602">
    <property type="entry name" value="Topo_IA_DNA-bd_dom"/>
</dbReference>
<comment type="caution">
    <text evidence="14">The sequence shown here is derived from an EMBL/GenBank/DDBJ whole genome shotgun (WGS) entry which is preliminary data.</text>
</comment>
<comment type="catalytic activity">
    <reaction evidence="1 10">
        <text>ATP-independent breakage of single-stranded DNA, followed by passage and rejoining.</text>
        <dbReference type="EC" id="5.6.2.1"/>
    </reaction>
</comment>
<name>A0A7W7ZSY7_9BACT</name>
<feature type="active site" description="O-(5'-phospho-DNA)-tyrosine intermediate" evidence="10">
    <location>
        <position position="321"/>
    </location>
</feature>
<dbReference type="PANTHER" id="PTHR42785:SF1">
    <property type="entry name" value="DNA TOPOISOMERASE"/>
    <property type="match status" value="1"/>
</dbReference>
<dbReference type="InterPro" id="IPR013497">
    <property type="entry name" value="Topo_IA_cen"/>
</dbReference>
<sequence>MAKNLVIVESPAKAKTIGKYLGSDYVVEASIGHIMDLPKNDIGVELKLRTFEPTLIVSPGKEKIVDRLKKLAAKSDAVFLAPDPDREGEAIAAHLKFQLLPSIKDKSKMRRVTFNEITKKAVKAAFEHTREVDENLVDAQQTRRVLDRLVGYQISPLLWDKVRRGLSAGRVQTVALRLIVEREREINAFNPVEYWNIDAVLAPQKNGQEFTARMVGVKGLPIRVSNGTDAEGKEQFLSNALPDKEAVDEVMSQLEKATWRVRSIEKKERRQNPRAPFTTSQLQQQAAGRLGFNVRRTMGVAQRLYEGIELGSEGTVGLITYMRTDSTRISPDAVKDIRDWVQKKFGANYLPAKENVYKSKKDAQDAHEAIRPTSISFVPDEVRKYLSDEQYRLYKLIWERAVTSQMTPAIFDQTTVDIEAKADVSYDFRTTGSILKFDGFLRFDEEAKKARAARDSKASAAAIAEEKKTAAASADGDSVAEASKDATSEESSAERRLPELKDGQSLEKIKLDPQQKFTQPPPRFNEASLVKTLEEKGIGRPSTYASIINTIQERDYVKKLAQKLVPTEIGMVVTELLVKNFPYIFETGYTAQLEGELDAVEEGSEKWTDLLKGFYGHFEKELKVAETQMEDIKRMELETQEICDKCGSPLVLKWGKFGSFYSCSAFTKAKPITVAQGPFKKDPKAAVKKVLDTFQFPMRVKAMNDDVAEFSEEVADKSALMESLQRAAALGKKQSVKLVVEPESCDFTKENFAAKPDLNSPEADGEQEDEFCDNCGRTMVLRNGPWGPFMACPGYNEDPPCKTIRKLTQKVQSKPPVVLEEPCPKCGKPLLQRDGQYGEFVACSGYPKCKYVKQELLDVPCPKCGGEVAVRKNKRGDIFYGCTRYPKCDFTSNQKLVNETCPKCDSAYLVEYANSEGTFLICPNNREALPKRRPRKGAKEEEAPTTPECSFEKKVGPPKPKEAPAELTKPDPEKTKILVEAMA</sequence>
<dbReference type="InterPro" id="IPR006171">
    <property type="entry name" value="TOPRIM_dom"/>
</dbReference>
<dbReference type="AlphaFoldDB" id="A0A7W7ZSY7"/>
<evidence type="ECO:0000256" key="7">
    <source>
        <dbReference type="ARBA" id="ARBA00023029"/>
    </source>
</evidence>
<dbReference type="CDD" id="cd00186">
    <property type="entry name" value="TOP1Ac"/>
    <property type="match status" value="1"/>
</dbReference>
<evidence type="ECO:0000313" key="15">
    <source>
        <dbReference type="Proteomes" id="UP000584867"/>
    </source>
</evidence>
<keyword evidence="7 10" id="KW-0799">Topoisomerase</keyword>
<keyword evidence="6" id="KW-0460">Magnesium</keyword>
<dbReference type="GO" id="GO:0006265">
    <property type="term" value="P:DNA topological change"/>
    <property type="evidence" value="ECO:0007669"/>
    <property type="project" value="UniProtKB-UniRule"/>
</dbReference>
<evidence type="ECO:0000259" key="13">
    <source>
        <dbReference type="PROSITE" id="PS52039"/>
    </source>
</evidence>
<evidence type="ECO:0000256" key="5">
    <source>
        <dbReference type="ARBA" id="ARBA00022833"/>
    </source>
</evidence>
<dbReference type="SUPFAM" id="SSF57783">
    <property type="entry name" value="Zinc beta-ribbon"/>
    <property type="match status" value="3"/>
</dbReference>
<dbReference type="InterPro" id="IPR003601">
    <property type="entry name" value="Topo_IA_2"/>
</dbReference>
<feature type="region of interest" description="Interaction with DNA" evidence="10">
    <location>
        <begin position="167"/>
        <end position="172"/>
    </location>
</feature>
<dbReference type="Pfam" id="PF01751">
    <property type="entry name" value="Toprim"/>
    <property type="match status" value="1"/>
</dbReference>
<dbReference type="Gene3D" id="3.40.50.140">
    <property type="match status" value="1"/>
</dbReference>
<feature type="domain" description="Toprim" evidence="12">
    <location>
        <begin position="3"/>
        <end position="117"/>
    </location>
</feature>
<feature type="domain" description="Topo IA-type catalytic" evidence="13">
    <location>
        <begin position="133"/>
        <end position="622"/>
    </location>
</feature>
<dbReference type="NCBIfam" id="TIGR01051">
    <property type="entry name" value="topA_bact"/>
    <property type="match status" value="1"/>
</dbReference>
<dbReference type="InterPro" id="IPR023406">
    <property type="entry name" value="Topo_IA_AS"/>
</dbReference>
<dbReference type="PANTHER" id="PTHR42785">
    <property type="entry name" value="DNA TOPOISOMERASE, TYPE IA, CORE"/>
    <property type="match status" value="1"/>
</dbReference>
<protein>
    <recommendedName>
        <fullName evidence="10">DNA topoisomerase 1</fullName>
        <ecNumber evidence="10">5.6.2.1</ecNumber>
    </recommendedName>
    <alternativeName>
        <fullName evidence="10">DNA topoisomerase I</fullName>
    </alternativeName>
</protein>
<dbReference type="RefSeq" id="WP_184256798.1">
    <property type="nucleotide sequence ID" value="NZ_JACHIO010000012.1"/>
</dbReference>
<accession>A0A7W7ZSY7</accession>